<organism evidence="2 3">
    <name type="scientific">Tistrella arctica</name>
    <dbReference type="NCBI Taxonomy" id="3133430"/>
    <lineage>
        <taxon>Bacteria</taxon>
        <taxon>Pseudomonadati</taxon>
        <taxon>Pseudomonadota</taxon>
        <taxon>Alphaproteobacteria</taxon>
        <taxon>Geminicoccales</taxon>
        <taxon>Geminicoccaceae</taxon>
        <taxon>Tistrella</taxon>
    </lineage>
</organism>
<dbReference type="RefSeq" id="WP_345937079.1">
    <property type="nucleotide sequence ID" value="NZ_JBBKTW010000003.1"/>
</dbReference>
<name>A0ABU9YHB7_9PROT</name>
<gene>
    <name evidence="2" type="ORF">WG926_07735</name>
</gene>
<evidence type="ECO:0000256" key="1">
    <source>
        <dbReference type="ARBA" id="ARBA00044777"/>
    </source>
</evidence>
<dbReference type="PANTHER" id="PTHR33969">
    <property type="entry name" value="SEGREGATION AND CONDENSATION PROTEIN A"/>
    <property type="match status" value="1"/>
</dbReference>
<dbReference type="Proteomes" id="UP001413721">
    <property type="component" value="Unassembled WGS sequence"/>
</dbReference>
<comment type="caution">
    <text evidence="2">The sequence shown here is derived from an EMBL/GenBank/DDBJ whole genome shotgun (WGS) entry which is preliminary data.</text>
</comment>
<evidence type="ECO:0000313" key="3">
    <source>
        <dbReference type="Proteomes" id="UP001413721"/>
    </source>
</evidence>
<dbReference type="PANTHER" id="PTHR33969:SF2">
    <property type="entry name" value="SEGREGATION AND CONDENSATION PROTEIN A"/>
    <property type="match status" value="1"/>
</dbReference>
<reference evidence="2 3" key="1">
    <citation type="submission" date="2024-03" db="EMBL/GenBank/DDBJ databases">
        <title>High-quality draft genome sequencing of Tistrella sp. BH-R2-4.</title>
        <authorList>
            <person name="Dong C."/>
        </authorList>
    </citation>
    <scope>NUCLEOTIDE SEQUENCE [LARGE SCALE GENOMIC DNA]</scope>
    <source>
        <strain evidence="2 3">BH-R2-4</strain>
    </source>
</reference>
<dbReference type="Pfam" id="PF02616">
    <property type="entry name" value="SMC_ScpA"/>
    <property type="match status" value="1"/>
</dbReference>
<dbReference type="Gene3D" id="6.10.250.2410">
    <property type="match status" value="1"/>
</dbReference>
<dbReference type="InterPro" id="IPR003768">
    <property type="entry name" value="ScpA"/>
</dbReference>
<protein>
    <recommendedName>
        <fullName evidence="1">Segregation and condensation protein A</fullName>
    </recommendedName>
</protein>
<keyword evidence="3" id="KW-1185">Reference proteome</keyword>
<proteinExistence type="predicted"/>
<dbReference type="EMBL" id="JBBKTW010000003">
    <property type="protein sequence ID" value="MEN2988192.1"/>
    <property type="molecule type" value="Genomic_DNA"/>
</dbReference>
<evidence type="ECO:0000313" key="2">
    <source>
        <dbReference type="EMBL" id="MEN2988192.1"/>
    </source>
</evidence>
<accession>A0ABU9YHB7</accession>
<sequence length="309" mass="33038">MTDPGIADTAAPGAGRPMQLVLDLDGFEGPIDLLLSLARDQKVDLARISITRLADQYLGFIAAARRMHLELAADYLVMAAWLAYLKSRLLLPDANAPGDEDEPSAEEMAQALAQRLRRLEAMRRAGEALRGRPLLWLDRFPTGGADAPGRIVRRQATDGLGDLIAAYARIAERRFRSVLTVTPSRLMTIDQAIERLQAMLPGLPRRWVPLIALLPALPVSAGVSSSAGASSLAGDDGADELTAAAGQAAAARVRRLERRSALAASFVAVLELARQGQLAMSQARPGARLMIHPDRDAISAPVDGEGPHD</sequence>